<dbReference type="EMBL" id="LAVV01000317">
    <property type="protein sequence ID" value="KNZ64451.1"/>
    <property type="molecule type" value="Genomic_DNA"/>
</dbReference>
<keyword evidence="7" id="KW-0229">DNA integration</keyword>
<keyword evidence="4" id="KW-0255">Endonuclease</keyword>
<keyword evidence="5" id="KW-0378">Hydrolase</keyword>
<evidence type="ECO:0000313" key="11">
    <source>
        <dbReference type="EMBL" id="KNZ64451.1"/>
    </source>
</evidence>
<dbReference type="AlphaFoldDB" id="A0A0L6VUR0"/>
<dbReference type="GO" id="GO:0046872">
    <property type="term" value="F:metal ion binding"/>
    <property type="evidence" value="ECO:0007669"/>
    <property type="project" value="UniProtKB-KW"/>
</dbReference>
<dbReference type="GO" id="GO:0004519">
    <property type="term" value="F:endonuclease activity"/>
    <property type="evidence" value="ECO:0007669"/>
    <property type="project" value="UniProtKB-KW"/>
</dbReference>
<keyword evidence="10" id="KW-0233">DNA recombination</keyword>
<feature type="non-terminal residue" evidence="11">
    <location>
        <position position="170"/>
    </location>
</feature>
<comment type="caution">
    <text evidence="11">The sequence shown here is derived from an EMBL/GenBank/DDBJ whole genome shotgun (WGS) entry which is preliminary data.</text>
</comment>
<dbReference type="GO" id="GO:0006310">
    <property type="term" value="P:DNA recombination"/>
    <property type="evidence" value="ECO:0007669"/>
    <property type="project" value="UniProtKB-KW"/>
</dbReference>
<evidence type="ECO:0008006" key="13">
    <source>
        <dbReference type="Google" id="ProtNLM"/>
    </source>
</evidence>
<dbReference type="PANTHER" id="PTHR42648">
    <property type="entry name" value="TRANSPOSASE, PUTATIVE-RELATED"/>
    <property type="match status" value="1"/>
</dbReference>
<evidence type="ECO:0000256" key="3">
    <source>
        <dbReference type="ARBA" id="ARBA00022723"/>
    </source>
</evidence>
<name>A0A0L6VUR0_9BASI</name>
<evidence type="ECO:0000256" key="7">
    <source>
        <dbReference type="ARBA" id="ARBA00022908"/>
    </source>
</evidence>
<evidence type="ECO:0000256" key="2">
    <source>
        <dbReference type="ARBA" id="ARBA00022722"/>
    </source>
</evidence>
<keyword evidence="1" id="KW-0548">Nucleotidyltransferase</keyword>
<evidence type="ECO:0000256" key="9">
    <source>
        <dbReference type="ARBA" id="ARBA00022932"/>
    </source>
</evidence>
<gene>
    <name evidence="11" type="ORF">VP01_10286g1</name>
</gene>
<evidence type="ECO:0000256" key="1">
    <source>
        <dbReference type="ARBA" id="ARBA00022695"/>
    </source>
</evidence>
<accession>A0A0L6VUR0</accession>
<keyword evidence="8" id="KW-0695">RNA-directed DNA polymerase</keyword>
<dbReference type="InterPro" id="IPR036397">
    <property type="entry name" value="RNaseH_sf"/>
</dbReference>
<evidence type="ECO:0000313" key="12">
    <source>
        <dbReference type="Proteomes" id="UP000037035"/>
    </source>
</evidence>
<dbReference type="GO" id="GO:0015074">
    <property type="term" value="P:DNA integration"/>
    <property type="evidence" value="ECO:0007669"/>
    <property type="project" value="UniProtKB-KW"/>
</dbReference>
<evidence type="ECO:0000256" key="6">
    <source>
        <dbReference type="ARBA" id="ARBA00022842"/>
    </source>
</evidence>
<dbReference type="GO" id="GO:0003676">
    <property type="term" value="F:nucleic acid binding"/>
    <property type="evidence" value="ECO:0007669"/>
    <property type="project" value="InterPro"/>
</dbReference>
<keyword evidence="6" id="KW-0460">Magnesium</keyword>
<dbReference type="InterPro" id="IPR012337">
    <property type="entry name" value="RNaseH-like_sf"/>
</dbReference>
<keyword evidence="3" id="KW-0479">Metal-binding</keyword>
<dbReference type="OrthoDB" id="7691805at2759"/>
<dbReference type="Gene3D" id="3.30.420.10">
    <property type="entry name" value="Ribonuclease H-like superfamily/Ribonuclease H"/>
    <property type="match status" value="1"/>
</dbReference>
<dbReference type="GO" id="GO:0003887">
    <property type="term" value="F:DNA-directed DNA polymerase activity"/>
    <property type="evidence" value="ECO:0007669"/>
    <property type="project" value="UniProtKB-KW"/>
</dbReference>
<dbReference type="GO" id="GO:0003964">
    <property type="term" value="F:RNA-directed DNA polymerase activity"/>
    <property type="evidence" value="ECO:0007669"/>
    <property type="project" value="UniProtKB-KW"/>
</dbReference>
<dbReference type="PANTHER" id="PTHR42648:SF11">
    <property type="entry name" value="TRANSPOSON TY4-P GAG-POL POLYPROTEIN"/>
    <property type="match status" value="1"/>
</dbReference>
<sequence length="170" mass="19143">FECRKGEHVLFHGSTLDNLLLIDTNPFSALSINSPSPIDIHRALGHPSLLYLKKAFTNLQIKDLSCTDCDIAKMHRQPFQGKFPTFHTALDCIHMDLCGPITPVSKGGNQYFLKIIDSHTKYCFIFPMRCKSYTFQCFTIFLHQAETSSAVSISSCPMKNGMALHLTYHA</sequence>
<feature type="non-terminal residue" evidence="11">
    <location>
        <position position="1"/>
    </location>
</feature>
<dbReference type="VEuPathDB" id="FungiDB:VP01_10286g1"/>
<dbReference type="GO" id="GO:0016787">
    <property type="term" value="F:hydrolase activity"/>
    <property type="evidence" value="ECO:0007669"/>
    <property type="project" value="UniProtKB-KW"/>
</dbReference>
<keyword evidence="12" id="KW-1185">Reference proteome</keyword>
<proteinExistence type="predicted"/>
<evidence type="ECO:0000256" key="8">
    <source>
        <dbReference type="ARBA" id="ARBA00022918"/>
    </source>
</evidence>
<dbReference type="InterPro" id="IPR039537">
    <property type="entry name" value="Retrotran_Ty1/copia-like"/>
</dbReference>
<evidence type="ECO:0000256" key="4">
    <source>
        <dbReference type="ARBA" id="ARBA00022759"/>
    </source>
</evidence>
<evidence type="ECO:0000256" key="5">
    <source>
        <dbReference type="ARBA" id="ARBA00022801"/>
    </source>
</evidence>
<evidence type="ECO:0000256" key="10">
    <source>
        <dbReference type="ARBA" id="ARBA00023172"/>
    </source>
</evidence>
<reference evidence="11 12" key="1">
    <citation type="submission" date="2015-08" db="EMBL/GenBank/DDBJ databases">
        <title>Next Generation Sequencing and Analysis of the Genome of Puccinia sorghi L Schw, the Causal Agent of Maize Common Rust.</title>
        <authorList>
            <person name="Rochi L."/>
            <person name="Burguener G."/>
            <person name="Darino M."/>
            <person name="Turjanski A."/>
            <person name="Kreff E."/>
            <person name="Dieguez M.J."/>
            <person name="Sacco F."/>
        </authorList>
    </citation>
    <scope>NUCLEOTIDE SEQUENCE [LARGE SCALE GENOMIC DNA]</scope>
    <source>
        <strain evidence="11 12">RO10H11247</strain>
    </source>
</reference>
<dbReference type="SUPFAM" id="SSF53098">
    <property type="entry name" value="Ribonuclease H-like"/>
    <property type="match status" value="1"/>
</dbReference>
<dbReference type="Proteomes" id="UP000037035">
    <property type="component" value="Unassembled WGS sequence"/>
</dbReference>
<organism evidence="11 12">
    <name type="scientific">Puccinia sorghi</name>
    <dbReference type="NCBI Taxonomy" id="27349"/>
    <lineage>
        <taxon>Eukaryota</taxon>
        <taxon>Fungi</taxon>
        <taxon>Dikarya</taxon>
        <taxon>Basidiomycota</taxon>
        <taxon>Pucciniomycotina</taxon>
        <taxon>Pucciniomycetes</taxon>
        <taxon>Pucciniales</taxon>
        <taxon>Pucciniaceae</taxon>
        <taxon>Puccinia</taxon>
    </lineage>
</organism>
<protein>
    <recommendedName>
        <fullName evidence="13">GAG-pre-integrase domain-containing protein</fullName>
    </recommendedName>
</protein>
<keyword evidence="9" id="KW-0808">Transferase</keyword>
<keyword evidence="2" id="KW-0540">Nuclease</keyword>
<keyword evidence="9" id="KW-0239">DNA-directed DNA polymerase</keyword>